<dbReference type="EMBL" id="JBHMAF010000199">
    <property type="protein sequence ID" value="MFB9762566.1"/>
    <property type="molecule type" value="Genomic_DNA"/>
</dbReference>
<accession>A0ABV5WQR1</accession>
<protein>
    <submittedName>
        <fullName evidence="1">Uncharacterized protein</fullName>
    </submittedName>
</protein>
<gene>
    <name evidence="1" type="ORF">ACFFMS_30535</name>
</gene>
<dbReference type="Proteomes" id="UP001589609">
    <property type="component" value="Unassembled WGS sequence"/>
</dbReference>
<reference evidence="1 2" key="1">
    <citation type="submission" date="2024-09" db="EMBL/GenBank/DDBJ databases">
        <authorList>
            <person name="Sun Q."/>
            <person name="Mori K."/>
        </authorList>
    </citation>
    <scope>NUCLEOTIDE SEQUENCE [LARGE SCALE GENOMIC DNA]</scope>
    <source>
        <strain evidence="1 2">JCM 11201</strain>
    </source>
</reference>
<proteinExistence type="predicted"/>
<evidence type="ECO:0000313" key="2">
    <source>
        <dbReference type="Proteomes" id="UP001589609"/>
    </source>
</evidence>
<name>A0ABV5WQR1_9BACI</name>
<sequence>MQRNVEWDAFISKLIVIKIEDYCRTVSDHVKRDTLLRAIKGKGAFRRFKDKIIDLDIEEQ</sequence>
<keyword evidence="2" id="KW-1185">Reference proteome</keyword>
<evidence type="ECO:0000313" key="1">
    <source>
        <dbReference type="EMBL" id="MFB9762566.1"/>
    </source>
</evidence>
<organism evidence="1 2">
    <name type="scientific">Ectobacillus funiculus</name>
    <dbReference type="NCBI Taxonomy" id="137993"/>
    <lineage>
        <taxon>Bacteria</taxon>
        <taxon>Bacillati</taxon>
        <taxon>Bacillota</taxon>
        <taxon>Bacilli</taxon>
        <taxon>Bacillales</taxon>
        <taxon>Bacillaceae</taxon>
        <taxon>Ectobacillus</taxon>
    </lineage>
</organism>
<dbReference type="RefSeq" id="WP_379952462.1">
    <property type="nucleotide sequence ID" value="NZ_JBHMAF010000199.1"/>
</dbReference>
<comment type="caution">
    <text evidence="1">The sequence shown here is derived from an EMBL/GenBank/DDBJ whole genome shotgun (WGS) entry which is preliminary data.</text>
</comment>